<gene>
    <name evidence="2" type="ORF">Hamer_G019211</name>
</gene>
<evidence type="ECO:0000313" key="3">
    <source>
        <dbReference type="Proteomes" id="UP000747542"/>
    </source>
</evidence>
<reference evidence="2" key="1">
    <citation type="journal article" date="2021" name="Sci. Adv.">
        <title>The American lobster genome reveals insights on longevity, neural, and immune adaptations.</title>
        <authorList>
            <person name="Polinski J.M."/>
            <person name="Zimin A.V."/>
            <person name="Clark K.F."/>
            <person name="Kohn A.B."/>
            <person name="Sadowski N."/>
            <person name="Timp W."/>
            <person name="Ptitsyn A."/>
            <person name="Khanna P."/>
            <person name="Romanova D.Y."/>
            <person name="Williams P."/>
            <person name="Greenwood S.J."/>
            <person name="Moroz L.L."/>
            <person name="Walt D.R."/>
            <person name="Bodnar A.G."/>
        </authorList>
    </citation>
    <scope>NUCLEOTIDE SEQUENCE</scope>
    <source>
        <strain evidence="2">GMGI-L3</strain>
    </source>
</reference>
<comment type="caution">
    <text evidence="2">The sequence shown here is derived from an EMBL/GenBank/DDBJ whole genome shotgun (WGS) entry which is preliminary data.</text>
</comment>
<name>A0A8J5JH37_HOMAM</name>
<accession>A0A8J5JH37</accession>
<keyword evidence="3" id="KW-1185">Reference proteome</keyword>
<protein>
    <submittedName>
        <fullName evidence="2">Uncharacterized protein</fullName>
    </submittedName>
</protein>
<sequence length="170" mass="18147">MGTVLLTARCEATWVRVASLTSLQGSAPRSEPPPGVTRGPVMPPDLLPWGTHEREKVICARVGASARHITASMTCHPTITAQETSKWGKRQERVSLAAGGGGEDEVAAADGGEKSQPDSLPSFPESGDNFRKQRMKEETRPDGMNAILHSSAPLPHPHGTNSHLKQKNDG</sequence>
<evidence type="ECO:0000313" key="2">
    <source>
        <dbReference type="EMBL" id="KAG7157575.1"/>
    </source>
</evidence>
<feature type="compositionally biased region" description="Basic and acidic residues" evidence="1">
    <location>
        <begin position="128"/>
        <end position="141"/>
    </location>
</feature>
<dbReference type="EMBL" id="JAHLQT010037402">
    <property type="protein sequence ID" value="KAG7157575.1"/>
    <property type="molecule type" value="Genomic_DNA"/>
</dbReference>
<evidence type="ECO:0000256" key="1">
    <source>
        <dbReference type="SAM" id="MobiDB-lite"/>
    </source>
</evidence>
<proteinExistence type="predicted"/>
<dbReference type="AlphaFoldDB" id="A0A8J5JH37"/>
<feature type="region of interest" description="Disordered" evidence="1">
    <location>
        <begin position="95"/>
        <end position="170"/>
    </location>
</feature>
<organism evidence="2 3">
    <name type="scientific">Homarus americanus</name>
    <name type="common">American lobster</name>
    <dbReference type="NCBI Taxonomy" id="6706"/>
    <lineage>
        <taxon>Eukaryota</taxon>
        <taxon>Metazoa</taxon>
        <taxon>Ecdysozoa</taxon>
        <taxon>Arthropoda</taxon>
        <taxon>Crustacea</taxon>
        <taxon>Multicrustacea</taxon>
        <taxon>Malacostraca</taxon>
        <taxon>Eumalacostraca</taxon>
        <taxon>Eucarida</taxon>
        <taxon>Decapoda</taxon>
        <taxon>Pleocyemata</taxon>
        <taxon>Astacidea</taxon>
        <taxon>Nephropoidea</taxon>
        <taxon>Nephropidae</taxon>
        <taxon>Homarus</taxon>
    </lineage>
</organism>
<dbReference type="Proteomes" id="UP000747542">
    <property type="component" value="Unassembled WGS sequence"/>
</dbReference>